<sequence length="175" mass="19667">MTKKAISKKAKVLVVEESDSDAQARLEILKKMRIVIRAAQQHSLWIEKQCGVNGAQLWLMQELHEEPDSRVGELAKKLAIHQTTASNLLDGLEKRGYVSKMRDPKDQRVVRVSLTEEGMNVFLRSPRPARGLLPEALRQLDTEKIQELNSGLQGLLDSIDALDEGFALLPLPFTM</sequence>
<dbReference type="InterPro" id="IPR023187">
    <property type="entry name" value="Tscrpt_reg_MarR-type_CS"/>
</dbReference>
<keyword evidence="3" id="KW-0804">Transcription</keyword>
<dbReference type="InterPro" id="IPR036388">
    <property type="entry name" value="WH-like_DNA-bd_sf"/>
</dbReference>
<dbReference type="Proteomes" id="UP000682982">
    <property type="component" value="Unassembled WGS sequence"/>
</dbReference>
<organism evidence="5 6">
    <name type="scientific">Undibacterium rivi</name>
    <dbReference type="NCBI Taxonomy" id="2828729"/>
    <lineage>
        <taxon>Bacteria</taxon>
        <taxon>Pseudomonadati</taxon>
        <taxon>Pseudomonadota</taxon>
        <taxon>Betaproteobacteria</taxon>
        <taxon>Burkholderiales</taxon>
        <taxon>Oxalobacteraceae</taxon>
        <taxon>Undibacterium</taxon>
    </lineage>
</organism>
<dbReference type="InterPro" id="IPR039422">
    <property type="entry name" value="MarR/SlyA-like"/>
</dbReference>
<dbReference type="PROSITE" id="PS50995">
    <property type="entry name" value="HTH_MARR_2"/>
    <property type="match status" value="1"/>
</dbReference>
<protein>
    <submittedName>
        <fullName evidence="5">MarR family transcriptional regulator</fullName>
    </submittedName>
</protein>
<dbReference type="PANTHER" id="PTHR33164">
    <property type="entry name" value="TRANSCRIPTIONAL REGULATOR, MARR FAMILY"/>
    <property type="match status" value="1"/>
</dbReference>
<dbReference type="PROSITE" id="PS01117">
    <property type="entry name" value="HTH_MARR_1"/>
    <property type="match status" value="1"/>
</dbReference>
<keyword evidence="6" id="KW-1185">Reference proteome</keyword>
<name>A0ABS5GXE1_9BURK</name>
<comment type="caution">
    <text evidence="5">The sequence shown here is derived from an EMBL/GenBank/DDBJ whole genome shotgun (WGS) entry which is preliminary data.</text>
</comment>
<dbReference type="RefSeq" id="WP_212677341.1">
    <property type="nucleotide sequence ID" value="NZ_JAGSPK010000001.1"/>
</dbReference>
<dbReference type="PANTHER" id="PTHR33164:SF89">
    <property type="entry name" value="MARR FAMILY REGULATORY PROTEIN"/>
    <property type="match status" value="1"/>
</dbReference>
<dbReference type="Gene3D" id="1.10.10.10">
    <property type="entry name" value="Winged helix-like DNA-binding domain superfamily/Winged helix DNA-binding domain"/>
    <property type="match status" value="1"/>
</dbReference>
<evidence type="ECO:0000259" key="4">
    <source>
        <dbReference type="PROSITE" id="PS50995"/>
    </source>
</evidence>
<dbReference type="SMART" id="SM00347">
    <property type="entry name" value="HTH_MARR"/>
    <property type="match status" value="1"/>
</dbReference>
<dbReference type="Pfam" id="PF01047">
    <property type="entry name" value="MarR"/>
    <property type="match status" value="1"/>
</dbReference>
<accession>A0ABS5GXE1</accession>
<feature type="domain" description="HTH marR-type" evidence="4">
    <location>
        <begin position="25"/>
        <end position="157"/>
    </location>
</feature>
<evidence type="ECO:0000256" key="3">
    <source>
        <dbReference type="ARBA" id="ARBA00023163"/>
    </source>
</evidence>
<keyword evidence="1" id="KW-0805">Transcription regulation</keyword>
<dbReference type="PRINTS" id="PR00598">
    <property type="entry name" value="HTHMARR"/>
</dbReference>
<dbReference type="EMBL" id="JAGSPK010000001">
    <property type="protein sequence ID" value="MBR7791113.1"/>
    <property type="molecule type" value="Genomic_DNA"/>
</dbReference>
<gene>
    <name evidence="5" type="ORF">KDM87_00770</name>
</gene>
<keyword evidence="2" id="KW-0238">DNA-binding</keyword>
<dbReference type="SUPFAM" id="SSF46785">
    <property type="entry name" value="Winged helix' DNA-binding domain"/>
    <property type="match status" value="1"/>
</dbReference>
<evidence type="ECO:0000256" key="1">
    <source>
        <dbReference type="ARBA" id="ARBA00023015"/>
    </source>
</evidence>
<reference evidence="5 6" key="1">
    <citation type="submission" date="2021-04" db="EMBL/GenBank/DDBJ databases">
        <title>novel species isolated from subtropical streams in China.</title>
        <authorList>
            <person name="Lu H."/>
        </authorList>
    </citation>
    <scope>NUCLEOTIDE SEQUENCE [LARGE SCALE GENOMIC DNA]</scope>
    <source>
        <strain evidence="5 6">FT147W</strain>
    </source>
</reference>
<dbReference type="InterPro" id="IPR000835">
    <property type="entry name" value="HTH_MarR-typ"/>
</dbReference>
<dbReference type="InterPro" id="IPR036390">
    <property type="entry name" value="WH_DNA-bd_sf"/>
</dbReference>
<evidence type="ECO:0000313" key="5">
    <source>
        <dbReference type="EMBL" id="MBR7791113.1"/>
    </source>
</evidence>
<evidence type="ECO:0000256" key="2">
    <source>
        <dbReference type="ARBA" id="ARBA00023125"/>
    </source>
</evidence>
<proteinExistence type="predicted"/>
<evidence type="ECO:0000313" key="6">
    <source>
        <dbReference type="Proteomes" id="UP000682982"/>
    </source>
</evidence>